<feature type="transmembrane region" description="Helical" evidence="2">
    <location>
        <begin position="126"/>
        <end position="144"/>
    </location>
</feature>
<gene>
    <name evidence="3" type="ORF">FN846DRAFT_947157</name>
</gene>
<name>A0A5J5EZ91_9PEZI</name>
<protein>
    <submittedName>
        <fullName evidence="3">Uncharacterized protein</fullName>
    </submittedName>
</protein>
<feature type="region of interest" description="Disordered" evidence="1">
    <location>
        <begin position="182"/>
        <end position="214"/>
    </location>
</feature>
<comment type="caution">
    <text evidence="3">The sequence shown here is derived from an EMBL/GenBank/DDBJ whole genome shotgun (WGS) entry which is preliminary data.</text>
</comment>
<evidence type="ECO:0000313" key="4">
    <source>
        <dbReference type="Proteomes" id="UP000326924"/>
    </source>
</evidence>
<keyword evidence="2" id="KW-0472">Membrane</keyword>
<keyword evidence="2" id="KW-0812">Transmembrane</keyword>
<organism evidence="3 4">
    <name type="scientific">Sphaerosporella brunnea</name>
    <dbReference type="NCBI Taxonomy" id="1250544"/>
    <lineage>
        <taxon>Eukaryota</taxon>
        <taxon>Fungi</taxon>
        <taxon>Dikarya</taxon>
        <taxon>Ascomycota</taxon>
        <taxon>Pezizomycotina</taxon>
        <taxon>Pezizomycetes</taxon>
        <taxon>Pezizales</taxon>
        <taxon>Pyronemataceae</taxon>
        <taxon>Sphaerosporella</taxon>
    </lineage>
</organism>
<evidence type="ECO:0000256" key="2">
    <source>
        <dbReference type="SAM" id="Phobius"/>
    </source>
</evidence>
<dbReference type="EMBL" id="VXIS01000079">
    <property type="protein sequence ID" value="KAA8907464.1"/>
    <property type="molecule type" value="Genomic_DNA"/>
</dbReference>
<evidence type="ECO:0000313" key="3">
    <source>
        <dbReference type="EMBL" id="KAA8907464.1"/>
    </source>
</evidence>
<reference evidence="3 4" key="1">
    <citation type="submission" date="2019-09" db="EMBL/GenBank/DDBJ databases">
        <title>Draft genome of the ectomycorrhizal ascomycete Sphaerosporella brunnea.</title>
        <authorList>
            <consortium name="DOE Joint Genome Institute"/>
            <person name="Benucci G.M."/>
            <person name="Marozzi G."/>
            <person name="Antonielli L."/>
            <person name="Sanchez S."/>
            <person name="Marco P."/>
            <person name="Wang X."/>
            <person name="Falini L.B."/>
            <person name="Barry K."/>
            <person name="Haridas S."/>
            <person name="Lipzen A."/>
            <person name="Labutti K."/>
            <person name="Grigoriev I.V."/>
            <person name="Murat C."/>
            <person name="Martin F."/>
            <person name="Albertini E."/>
            <person name="Donnini D."/>
            <person name="Bonito G."/>
        </authorList>
    </citation>
    <scope>NUCLEOTIDE SEQUENCE [LARGE SCALE GENOMIC DNA]</scope>
    <source>
        <strain evidence="3 4">Sb_GMNB300</strain>
    </source>
</reference>
<sequence length="249" mass="27247">MRPTAWRTALHSLLLGEIAGSKQSGIAIANLRWHVSAPQDTGRGLCTIQLLVRDRRLVNISGRVEFMHLGLHACRLLKVYFGPFLQCETTNRTRCTCRSMSIRCSPNFFFFSRGAFRRRGKRRTSMLVLLLNVVHAGIGLWIPFQTPIPAAAFGASEGDRVESIHSDPPCMSQLYLPPFPGGRRPGNALSAGQNPSGGQPLLPPYSQASELPKAPHNALHMQPVFWGLTTSPRNALEKGAGGDPQASLD</sequence>
<accession>A0A5J5EZ91</accession>
<dbReference type="AlphaFoldDB" id="A0A5J5EZ91"/>
<keyword evidence="2" id="KW-1133">Transmembrane helix</keyword>
<proteinExistence type="predicted"/>
<dbReference type="Proteomes" id="UP000326924">
    <property type="component" value="Unassembled WGS sequence"/>
</dbReference>
<dbReference type="InParanoid" id="A0A5J5EZ91"/>
<keyword evidence="4" id="KW-1185">Reference proteome</keyword>
<evidence type="ECO:0000256" key="1">
    <source>
        <dbReference type="SAM" id="MobiDB-lite"/>
    </source>
</evidence>